<evidence type="ECO:0000313" key="5">
    <source>
        <dbReference type="Proteomes" id="UP000030645"/>
    </source>
</evidence>
<dbReference type="Pfam" id="PF00023">
    <property type="entry name" value="Ank"/>
    <property type="match status" value="1"/>
</dbReference>
<name>W9QNJ4_9ROSA</name>
<accession>W9QNJ4</accession>
<proteinExistence type="predicted"/>
<sequence length="113" mass="12486">MADSRDALGGDTPLHVTAALGDEHMVKLLLQKGANKDIRNYARQTPYDVAAENGHSRLFDVLRLGDSLCLAARKGEVHRKLRKPGNMLLKFQLLGLLNLAAFGDYKDCIVKEI</sequence>
<evidence type="ECO:0000256" key="3">
    <source>
        <dbReference type="PROSITE-ProRule" id="PRU00023"/>
    </source>
</evidence>
<reference evidence="5" key="1">
    <citation type="submission" date="2013-01" db="EMBL/GenBank/DDBJ databases">
        <title>Draft Genome Sequence of a Mulberry Tree, Morus notabilis C.K. Schneid.</title>
        <authorList>
            <person name="He N."/>
            <person name="Zhao S."/>
        </authorList>
    </citation>
    <scope>NUCLEOTIDE SEQUENCE</scope>
</reference>
<evidence type="ECO:0000313" key="4">
    <source>
        <dbReference type="EMBL" id="EXB44763.1"/>
    </source>
</evidence>
<dbReference type="PROSITE" id="PS50297">
    <property type="entry name" value="ANK_REP_REGION"/>
    <property type="match status" value="1"/>
</dbReference>
<dbReference type="SUPFAM" id="SSF48403">
    <property type="entry name" value="Ankyrin repeat"/>
    <property type="match status" value="1"/>
</dbReference>
<organism evidence="4 5">
    <name type="scientific">Morus notabilis</name>
    <dbReference type="NCBI Taxonomy" id="981085"/>
    <lineage>
        <taxon>Eukaryota</taxon>
        <taxon>Viridiplantae</taxon>
        <taxon>Streptophyta</taxon>
        <taxon>Embryophyta</taxon>
        <taxon>Tracheophyta</taxon>
        <taxon>Spermatophyta</taxon>
        <taxon>Magnoliopsida</taxon>
        <taxon>eudicotyledons</taxon>
        <taxon>Gunneridae</taxon>
        <taxon>Pentapetalae</taxon>
        <taxon>rosids</taxon>
        <taxon>fabids</taxon>
        <taxon>Rosales</taxon>
        <taxon>Moraceae</taxon>
        <taxon>Moreae</taxon>
        <taxon>Morus</taxon>
    </lineage>
</organism>
<keyword evidence="2 3" id="KW-0040">ANK repeat</keyword>
<dbReference type="Proteomes" id="UP000030645">
    <property type="component" value="Unassembled WGS sequence"/>
</dbReference>
<dbReference type="PANTHER" id="PTHR24126:SF14">
    <property type="entry name" value="ANK_REP_REGION DOMAIN-CONTAINING PROTEIN"/>
    <property type="match status" value="1"/>
</dbReference>
<dbReference type="EMBL" id="KE343880">
    <property type="protein sequence ID" value="EXB44763.1"/>
    <property type="molecule type" value="Genomic_DNA"/>
</dbReference>
<dbReference type="STRING" id="981085.W9QNJ4"/>
<feature type="repeat" description="ANK" evidence="3">
    <location>
        <begin position="9"/>
        <end position="41"/>
    </location>
</feature>
<dbReference type="InterPro" id="IPR036770">
    <property type="entry name" value="Ankyrin_rpt-contain_sf"/>
</dbReference>
<dbReference type="PROSITE" id="PS50088">
    <property type="entry name" value="ANK_REPEAT"/>
    <property type="match status" value="1"/>
</dbReference>
<gene>
    <name evidence="4" type="ORF">L484_000693</name>
</gene>
<dbReference type="SMART" id="SM00248">
    <property type="entry name" value="ANK"/>
    <property type="match status" value="1"/>
</dbReference>
<evidence type="ECO:0000256" key="2">
    <source>
        <dbReference type="ARBA" id="ARBA00023043"/>
    </source>
</evidence>
<dbReference type="AlphaFoldDB" id="W9QNJ4"/>
<keyword evidence="1" id="KW-0677">Repeat</keyword>
<keyword evidence="5" id="KW-1185">Reference proteome</keyword>
<protein>
    <submittedName>
        <fullName evidence="4">Uncharacterized protein</fullName>
    </submittedName>
</protein>
<evidence type="ECO:0000256" key="1">
    <source>
        <dbReference type="ARBA" id="ARBA00022737"/>
    </source>
</evidence>
<dbReference type="InterPro" id="IPR002110">
    <property type="entry name" value="Ankyrin_rpt"/>
</dbReference>
<dbReference type="PANTHER" id="PTHR24126">
    <property type="entry name" value="ANKYRIN REPEAT, PH AND SEC7 DOMAIN CONTAINING PROTEIN SECG-RELATED"/>
    <property type="match status" value="1"/>
</dbReference>
<dbReference type="Gene3D" id="1.25.40.20">
    <property type="entry name" value="Ankyrin repeat-containing domain"/>
    <property type="match status" value="1"/>
</dbReference>